<dbReference type="RefSeq" id="WP_380518079.1">
    <property type="nucleotide sequence ID" value="NZ_JBHEZX010000024.1"/>
</dbReference>
<dbReference type="PANTHER" id="PTHR43677:SF4">
    <property type="entry name" value="QUINONE OXIDOREDUCTASE-LIKE PROTEIN 2"/>
    <property type="match status" value="1"/>
</dbReference>
<gene>
    <name evidence="3" type="ORF">ACEZDB_30330</name>
    <name evidence="2" type="ORF">ACEZDG_34925</name>
</gene>
<organism evidence="2 5">
    <name type="scientific">Streptacidiphilus alkalitolerans</name>
    <dbReference type="NCBI Taxonomy" id="3342712"/>
    <lineage>
        <taxon>Bacteria</taxon>
        <taxon>Bacillati</taxon>
        <taxon>Actinomycetota</taxon>
        <taxon>Actinomycetes</taxon>
        <taxon>Kitasatosporales</taxon>
        <taxon>Streptomycetaceae</taxon>
        <taxon>Streptacidiphilus</taxon>
    </lineage>
</organism>
<accession>A0ABV6VL64</accession>
<dbReference type="EMBL" id="JBHEZY010000015">
    <property type="protein sequence ID" value="MFC1434947.1"/>
    <property type="molecule type" value="Genomic_DNA"/>
</dbReference>
<dbReference type="InterPro" id="IPR011032">
    <property type="entry name" value="GroES-like_sf"/>
</dbReference>
<evidence type="ECO:0000259" key="1">
    <source>
        <dbReference type="SMART" id="SM00829"/>
    </source>
</evidence>
<name>A0ABV6VL64_9ACTN</name>
<keyword evidence="5" id="KW-1185">Reference proteome</keyword>
<dbReference type="Pfam" id="PF00107">
    <property type="entry name" value="ADH_zinc_N"/>
    <property type="match status" value="1"/>
</dbReference>
<sequence length="317" mass="32811">MRAIQITEFGGPEVLRSVELPDPVAKPGQLLIDVAAAGVNFADTHAVEDSYLSRSSLPMVPGGEVVGRTADGRRVVALTATGGYAEKAVAWENMALDVPDGVSDGAALALVVQGLTAWHLLRTSGRMAPGETVVVHAAAGGTGSLAVQLAKRFGAGRVIATASSKEKRDLALELGADVAVEAEAEGLKQRLVDANGGAKVDLVLEMTGGPVFDASLAALAPFGRLVAYGMASRTEPRPISAGALMAHSSAVVGFWLMHCVGNPALHAEPMAELFRMVAAGELTPLVGEAYPLSQAARAHEELRARRTTGKLVLDPSR</sequence>
<dbReference type="InterPro" id="IPR013149">
    <property type="entry name" value="ADH-like_C"/>
</dbReference>
<dbReference type="Proteomes" id="UP001592582">
    <property type="component" value="Unassembled WGS sequence"/>
</dbReference>
<dbReference type="PANTHER" id="PTHR43677">
    <property type="entry name" value="SHORT-CHAIN DEHYDROGENASE/REDUCTASE"/>
    <property type="match status" value="1"/>
</dbReference>
<evidence type="ECO:0000313" key="4">
    <source>
        <dbReference type="Proteomes" id="UP001592530"/>
    </source>
</evidence>
<dbReference type="Gene3D" id="3.40.50.720">
    <property type="entry name" value="NAD(P)-binding Rossmann-like Domain"/>
    <property type="match status" value="1"/>
</dbReference>
<dbReference type="EMBL" id="JBHEZX010000024">
    <property type="protein sequence ID" value="MFC1414469.1"/>
    <property type="molecule type" value="Genomic_DNA"/>
</dbReference>
<evidence type="ECO:0000313" key="5">
    <source>
        <dbReference type="Proteomes" id="UP001592582"/>
    </source>
</evidence>
<dbReference type="InterPro" id="IPR013154">
    <property type="entry name" value="ADH-like_N"/>
</dbReference>
<dbReference type="SMART" id="SM00829">
    <property type="entry name" value="PKS_ER"/>
    <property type="match status" value="1"/>
</dbReference>
<feature type="domain" description="Enoyl reductase (ER)" evidence="1">
    <location>
        <begin position="10"/>
        <end position="313"/>
    </location>
</feature>
<dbReference type="InterPro" id="IPR036291">
    <property type="entry name" value="NAD(P)-bd_dom_sf"/>
</dbReference>
<dbReference type="InterPro" id="IPR020843">
    <property type="entry name" value="ER"/>
</dbReference>
<dbReference type="CDD" id="cd08241">
    <property type="entry name" value="QOR1"/>
    <property type="match status" value="1"/>
</dbReference>
<dbReference type="Pfam" id="PF08240">
    <property type="entry name" value="ADH_N"/>
    <property type="match status" value="1"/>
</dbReference>
<dbReference type="Proteomes" id="UP001592530">
    <property type="component" value="Unassembled WGS sequence"/>
</dbReference>
<dbReference type="SUPFAM" id="SSF51735">
    <property type="entry name" value="NAD(P)-binding Rossmann-fold domains"/>
    <property type="match status" value="1"/>
</dbReference>
<protein>
    <submittedName>
        <fullName evidence="2">Zinc-binding alcohol dehydrogenase family protein</fullName>
    </submittedName>
</protein>
<evidence type="ECO:0000313" key="3">
    <source>
        <dbReference type="EMBL" id="MFC1434947.1"/>
    </source>
</evidence>
<proteinExistence type="predicted"/>
<reference evidence="4 5" key="1">
    <citation type="submission" date="2024-09" db="EMBL/GenBank/DDBJ databases">
        <authorList>
            <person name="Lee S.D."/>
        </authorList>
    </citation>
    <scope>NUCLEOTIDE SEQUENCE [LARGE SCALE GENOMIC DNA]</scope>
    <source>
        <strain evidence="2 5">N1-1</strain>
        <strain evidence="3 4">N1-3</strain>
    </source>
</reference>
<dbReference type="InterPro" id="IPR051397">
    <property type="entry name" value="Zn-ADH-like_protein"/>
</dbReference>
<dbReference type="SUPFAM" id="SSF50129">
    <property type="entry name" value="GroES-like"/>
    <property type="match status" value="1"/>
</dbReference>
<evidence type="ECO:0000313" key="2">
    <source>
        <dbReference type="EMBL" id="MFC1414469.1"/>
    </source>
</evidence>
<dbReference type="Gene3D" id="3.90.180.10">
    <property type="entry name" value="Medium-chain alcohol dehydrogenases, catalytic domain"/>
    <property type="match status" value="1"/>
</dbReference>
<comment type="caution">
    <text evidence="2">The sequence shown here is derived from an EMBL/GenBank/DDBJ whole genome shotgun (WGS) entry which is preliminary data.</text>
</comment>